<dbReference type="Gene3D" id="3.40.50.150">
    <property type="entry name" value="Vaccinia Virus protein VP39"/>
    <property type="match status" value="1"/>
</dbReference>
<protein>
    <recommendedName>
        <fullName evidence="3">DNA (cytosine-5-)-methyltransferase</fullName>
    </recommendedName>
</protein>
<accession>A0A7S0QCP4</accession>
<dbReference type="PANTHER" id="PTHR46098:SF1">
    <property type="entry name" value="TRNA (CYTOSINE(38)-C(5))-METHYLTRANSFERASE"/>
    <property type="match status" value="1"/>
</dbReference>
<dbReference type="AlphaFoldDB" id="A0A7S0QCP4"/>
<dbReference type="InterPro" id="IPR029063">
    <property type="entry name" value="SAM-dependent_MTases_sf"/>
</dbReference>
<gene>
    <name evidence="2" type="ORF">CCUR1050_LOCUS712</name>
</gene>
<dbReference type="GO" id="GO:0005634">
    <property type="term" value="C:nucleus"/>
    <property type="evidence" value="ECO:0007669"/>
    <property type="project" value="TreeGrafter"/>
</dbReference>
<reference evidence="2" key="1">
    <citation type="submission" date="2021-01" db="EMBL/GenBank/DDBJ databases">
        <authorList>
            <person name="Corre E."/>
            <person name="Pelletier E."/>
            <person name="Niang G."/>
            <person name="Scheremetjew M."/>
            <person name="Finn R."/>
            <person name="Kale V."/>
            <person name="Holt S."/>
            <person name="Cochrane G."/>
            <person name="Meng A."/>
            <person name="Brown T."/>
            <person name="Cohen L."/>
        </authorList>
    </citation>
    <scope>NUCLEOTIDE SEQUENCE</scope>
    <source>
        <strain evidence="2">CCAP979/52</strain>
    </source>
</reference>
<name>A0A7S0QCP4_9CRYP</name>
<proteinExistence type="predicted"/>
<evidence type="ECO:0000256" key="1">
    <source>
        <dbReference type="ARBA" id="ARBA00022691"/>
    </source>
</evidence>
<dbReference type="EMBL" id="HBEZ01001213">
    <property type="protein sequence ID" value="CAD8623037.1"/>
    <property type="molecule type" value="Transcribed_RNA"/>
</dbReference>
<dbReference type="InterPro" id="IPR050750">
    <property type="entry name" value="C5-MTase"/>
</dbReference>
<organism evidence="2">
    <name type="scientific">Cryptomonas curvata</name>
    <dbReference type="NCBI Taxonomy" id="233186"/>
    <lineage>
        <taxon>Eukaryota</taxon>
        <taxon>Cryptophyceae</taxon>
        <taxon>Cryptomonadales</taxon>
        <taxon>Cryptomonadaceae</taxon>
        <taxon>Cryptomonas</taxon>
    </lineage>
</organism>
<evidence type="ECO:0008006" key="3">
    <source>
        <dbReference type="Google" id="ProtNLM"/>
    </source>
</evidence>
<keyword evidence="1" id="KW-0949">S-adenosyl-L-methionine</keyword>
<dbReference type="SUPFAM" id="SSF53335">
    <property type="entry name" value="S-adenosyl-L-methionine-dependent methyltransferases"/>
    <property type="match status" value="1"/>
</dbReference>
<sequence length="99" mass="11555">MHFAALDWGRKSHGREIQVIQCFDVSELANKVYEFNFKKKPSVRSIEHLDSTYLDSLGADTWLMSPPCEVNHIPVWAYSAMMRIQELEHCFICLSCFRT</sequence>
<evidence type="ECO:0000313" key="2">
    <source>
        <dbReference type="EMBL" id="CAD8623037.1"/>
    </source>
</evidence>
<dbReference type="PANTHER" id="PTHR46098">
    <property type="entry name" value="TRNA (CYTOSINE(38)-C(5))-METHYLTRANSFERASE"/>
    <property type="match status" value="1"/>
</dbReference>